<dbReference type="Pfam" id="PF03734">
    <property type="entry name" value="YkuD"/>
    <property type="match status" value="1"/>
</dbReference>
<keyword evidence="6 7" id="KW-0961">Cell wall biogenesis/degradation</keyword>
<proteinExistence type="inferred from homology"/>
<dbReference type="Proteomes" id="UP000095463">
    <property type="component" value="Unassembled WGS sequence"/>
</dbReference>
<dbReference type="CDD" id="cd16913">
    <property type="entry name" value="YkuD_like"/>
    <property type="match status" value="1"/>
</dbReference>
<dbReference type="Gene3D" id="2.40.440.10">
    <property type="entry name" value="L,D-transpeptidase catalytic domain-like"/>
    <property type="match status" value="1"/>
</dbReference>
<dbReference type="GO" id="GO:0016740">
    <property type="term" value="F:transferase activity"/>
    <property type="evidence" value="ECO:0007669"/>
    <property type="project" value="UniProtKB-KW"/>
</dbReference>
<evidence type="ECO:0000259" key="8">
    <source>
        <dbReference type="PROSITE" id="PS52029"/>
    </source>
</evidence>
<evidence type="ECO:0000313" key="9">
    <source>
        <dbReference type="EMBL" id="OEO28281.1"/>
    </source>
</evidence>
<dbReference type="InterPro" id="IPR002477">
    <property type="entry name" value="Peptidoglycan-bd-like"/>
</dbReference>
<sequence>MAALSAGLAMPAIVRAEEDNFWDALNKDKRIKNVDQEGNTATAKSLVDTIEPILSYDTSYNLQLAIQNYEAFIAANGSWEAPTRETFGLKLGESRRAAALLKRRLMINGDMPLEKRVNDEFDAGLDAAVRLFQARHGLVINGAVDEATFYALSVPADYRLNQLRLNAQRIDQWASALSDRYVAVNIPAAVVEAVEGAQVVQRHNSVVGKVDRATPILNSKIFQVKFNPYWTVPKSIIEKDMIKYMNEDPEYLTKFRIRIFDGKGNEIPPTDINWQTTEAVKYTFRQDPGGENSMGHCKIDFYNKYDVYMHDTPQKALFGENARFHSSGCMRCENIEELVAWLLRDNGGGWTPESVMAAWEQGMREDIKLDVQIPIHTTYITAWANRQGTVSFRDDVYQFDAQGIVSFGEG</sequence>
<dbReference type="SUPFAM" id="SSF141523">
    <property type="entry name" value="L,D-transpeptidase catalytic domain-like"/>
    <property type="match status" value="1"/>
</dbReference>
<protein>
    <recommendedName>
        <fullName evidence="8">L,D-TPase catalytic domain-containing protein</fullName>
    </recommendedName>
</protein>
<gene>
    <name evidence="9" type="ORF">VW23_005520</name>
</gene>
<reference evidence="9 10" key="1">
    <citation type="journal article" date="2015" name="Genome Announc.">
        <title>Genome Assemblies of Three Soil-Associated Devosia species: D. insulae, D. limi, and D. soli.</title>
        <authorList>
            <person name="Hassan Y.I."/>
            <person name="Lepp D."/>
            <person name="Zhou T."/>
        </authorList>
    </citation>
    <scope>NUCLEOTIDE SEQUENCE [LARGE SCALE GENOMIC DNA]</scope>
    <source>
        <strain evidence="9 10">DS-56</strain>
    </source>
</reference>
<organism evidence="9 10">
    <name type="scientific">Devosia insulae DS-56</name>
    <dbReference type="NCBI Taxonomy" id="1116389"/>
    <lineage>
        <taxon>Bacteria</taxon>
        <taxon>Pseudomonadati</taxon>
        <taxon>Pseudomonadota</taxon>
        <taxon>Alphaproteobacteria</taxon>
        <taxon>Hyphomicrobiales</taxon>
        <taxon>Devosiaceae</taxon>
        <taxon>Devosia</taxon>
    </lineage>
</organism>
<comment type="similarity">
    <text evidence="2">Belongs to the YkuD family.</text>
</comment>
<dbReference type="PANTHER" id="PTHR41533">
    <property type="entry name" value="L,D-TRANSPEPTIDASE HI_1667-RELATED"/>
    <property type="match status" value="1"/>
</dbReference>
<evidence type="ECO:0000256" key="6">
    <source>
        <dbReference type="ARBA" id="ARBA00023316"/>
    </source>
</evidence>
<feature type="domain" description="L,D-TPase catalytic" evidence="8">
    <location>
        <begin position="180"/>
        <end position="356"/>
    </location>
</feature>
<keyword evidence="4 7" id="KW-0133">Cell shape</keyword>
<dbReference type="UniPathway" id="UPA00219"/>
<keyword evidence="3" id="KW-0808">Transferase</keyword>
<dbReference type="InterPro" id="IPR036365">
    <property type="entry name" value="PGBD-like_sf"/>
</dbReference>
<evidence type="ECO:0000256" key="1">
    <source>
        <dbReference type="ARBA" id="ARBA00004752"/>
    </source>
</evidence>
<evidence type="ECO:0000256" key="3">
    <source>
        <dbReference type="ARBA" id="ARBA00022679"/>
    </source>
</evidence>
<dbReference type="EMBL" id="LAJE02000385">
    <property type="protein sequence ID" value="OEO28281.1"/>
    <property type="molecule type" value="Genomic_DNA"/>
</dbReference>
<dbReference type="PANTHER" id="PTHR41533:SF1">
    <property type="entry name" value="L,D-TRANSPEPTIDASE YCBB-RELATED"/>
    <property type="match status" value="1"/>
</dbReference>
<evidence type="ECO:0000256" key="5">
    <source>
        <dbReference type="ARBA" id="ARBA00022984"/>
    </source>
</evidence>
<comment type="caution">
    <text evidence="9">The sequence shown here is derived from an EMBL/GenBank/DDBJ whole genome shotgun (WGS) entry which is preliminary data.</text>
</comment>
<dbReference type="GO" id="GO:0009252">
    <property type="term" value="P:peptidoglycan biosynthetic process"/>
    <property type="evidence" value="ECO:0007669"/>
    <property type="project" value="UniProtKB-UniPathway"/>
</dbReference>
<name>A0A1E5XI63_9HYPH</name>
<evidence type="ECO:0000256" key="2">
    <source>
        <dbReference type="ARBA" id="ARBA00005992"/>
    </source>
</evidence>
<dbReference type="Gene3D" id="1.10.101.10">
    <property type="entry name" value="PGBD-like superfamily/PGBD"/>
    <property type="match status" value="1"/>
</dbReference>
<feature type="active site" description="Proton donor/acceptor" evidence="7">
    <location>
        <position position="310"/>
    </location>
</feature>
<accession>A0A1E5XI63</accession>
<comment type="pathway">
    <text evidence="1 7">Cell wall biogenesis; peptidoglycan biosynthesis.</text>
</comment>
<dbReference type="PROSITE" id="PS52029">
    <property type="entry name" value="LD_TPASE"/>
    <property type="match status" value="1"/>
</dbReference>
<dbReference type="GO" id="GO:0008360">
    <property type="term" value="P:regulation of cell shape"/>
    <property type="evidence" value="ECO:0007669"/>
    <property type="project" value="UniProtKB-UniRule"/>
</dbReference>
<evidence type="ECO:0000256" key="4">
    <source>
        <dbReference type="ARBA" id="ARBA00022960"/>
    </source>
</evidence>
<dbReference type="Pfam" id="PF01471">
    <property type="entry name" value="PG_binding_1"/>
    <property type="match status" value="1"/>
</dbReference>
<evidence type="ECO:0000256" key="7">
    <source>
        <dbReference type="PROSITE-ProRule" id="PRU01373"/>
    </source>
</evidence>
<keyword evidence="5 7" id="KW-0573">Peptidoglycan synthesis</keyword>
<dbReference type="GO" id="GO:0004180">
    <property type="term" value="F:carboxypeptidase activity"/>
    <property type="evidence" value="ECO:0007669"/>
    <property type="project" value="UniProtKB-ARBA"/>
</dbReference>
<dbReference type="InterPro" id="IPR038063">
    <property type="entry name" value="Transpep_catalytic_dom"/>
</dbReference>
<dbReference type="SUPFAM" id="SSF47090">
    <property type="entry name" value="PGBD-like"/>
    <property type="match status" value="1"/>
</dbReference>
<dbReference type="InterPro" id="IPR036366">
    <property type="entry name" value="PGBDSf"/>
</dbReference>
<keyword evidence="10" id="KW-1185">Reference proteome</keyword>
<dbReference type="InterPro" id="IPR005490">
    <property type="entry name" value="LD_TPept_cat_dom"/>
</dbReference>
<feature type="active site" description="Nucleophile" evidence="7">
    <location>
        <position position="329"/>
    </location>
</feature>
<dbReference type="GO" id="GO:0071555">
    <property type="term" value="P:cell wall organization"/>
    <property type="evidence" value="ECO:0007669"/>
    <property type="project" value="UniProtKB-UniRule"/>
</dbReference>
<evidence type="ECO:0000313" key="10">
    <source>
        <dbReference type="Proteomes" id="UP000095463"/>
    </source>
</evidence>
<dbReference type="AlphaFoldDB" id="A0A1E5XI63"/>
<dbReference type="InterPro" id="IPR052905">
    <property type="entry name" value="LD-transpeptidase_YkuD-like"/>
</dbReference>